<dbReference type="AlphaFoldDB" id="A0A6J7BVC6"/>
<dbReference type="EMBL" id="CAFBIZ010000094">
    <property type="protein sequence ID" value="CAB4849712.1"/>
    <property type="molecule type" value="Genomic_DNA"/>
</dbReference>
<organism evidence="1">
    <name type="scientific">freshwater metagenome</name>
    <dbReference type="NCBI Taxonomy" id="449393"/>
    <lineage>
        <taxon>unclassified sequences</taxon>
        <taxon>metagenomes</taxon>
        <taxon>ecological metagenomes</taxon>
    </lineage>
</organism>
<name>A0A6J7BVC6_9ZZZZ</name>
<evidence type="ECO:0000313" key="2">
    <source>
        <dbReference type="EMBL" id="CAB5041080.1"/>
    </source>
</evidence>
<protein>
    <submittedName>
        <fullName evidence="1">Unannotated protein</fullName>
    </submittedName>
</protein>
<accession>A0A6J7BVC6</accession>
<dbReference type="EMBL" id="CAFBPU010000092">
    <property type="protein sequence ID" value="CAB5041080.1"/>
    <property type="molecule type" value="Genomic_DNA"/>
</dbReference>
<sequence length="47" mass="5256">MASPRIATLLSERESPVSLYRNASRHSYDARLRGRPVNLGIGRSSRT</sequence>
<evidence type="ECO:0000313" key="1">
    <source>
        <dbReference type="EMBL" id="CAB4849712.1"/>
    </source>
</evidence>
<gene>
    <name evidence="1" type="ORF">UFOPK3268_00838</name>
    <name evidence="2" type="ORF">UFOPK4150_02438</name>
</gene>
<proteinExistence type="predicted"/>
<reference evidence="1" key="1">
    <citation type="submission" date="2020-05" db="EMBL/GenBank/DDBJ databases">
        <authorList>
            <person name="Chiriac C."/>
            <person name="Salcher M."/>
            <person name="Ghai R."/>
            <person name="Kavagutti S V."/>
        </authorList>
    </citation>
    <scope>NUCLEOTIDE SEQUENCE</scope>
</reference>